<name>A0A9P9JWR3_FUSRE</name>
<evidence type="ECO:0000256" key="1">
    <source>
        <dbReference type="ARBA" id="ARBA00022487"/>
    </source>
</evidence>
<dbReference type="PANTHER" id="PTHR33938">
    <property type="entry name" value="FERULOYL ESTERASE B-RELATED"/>
    <property type="match status" value="1"/>
</dbReference>
<organism evidence="6 7">
    <name type="scientific">Fusarium redolens</name>
    <dbReference type="NCBI Taxonomy" id="48865"/>
    <lineage>
        <taxon>Eukaryota</taxon>
        <taxon>Fungi</taxon>
        <taxon>Dikarya</taxon>
        <taxon>Ascomycota</taxon>
        <taxon>Pezizomycotina</taxon>
        <taxon>Sordariomycetes</taxon>
        <taxon>Hypocreomycetidae</taxon>
        <taxon>Hypocreales</taxon>
        <taxon>Nectriaceae</taxon>
        <taxon>Fusarium</taxon>
        <taxon>Fusarium redolens species complex</taxon>
    </lineage>
</organism>
<feature type="region of interest" description="Disordered" evidence="5">
    <location>
        <begin position="1"/>
        <end position="24"/>
    </location>
</feature>
<evidence type="ECO:0000256" key="3">
    <source>
        <dbReference type="ARBA" id="ARBA00022801"/>
    </source>
</evidence>
<dbReference type="GeneID" id="70230795"/>
<dbReference type="GO" id="GO:0052689">
    <property type="term" value="F:carboxylic ester hydrolase activity"/>
    <property type="evidence" value="ECO:0007669"/>
    <property type="project" value="UniProtKB-KW"/>
</dbReference>
<dbReference type="RefSeq" id="XP_046043596.1">
    <property type="nucleotide sequence ID" value="XM_046200841.1"/>
</dbReference>
<evidence type="ECO:0000313" key="7">
    <source>
        <dbReference type="Proteomes" id="UP000720189"/>
    </source>
</evidence>
<evidence type="ECO:0000256" key="5">
    <source>
        <dbReference type="SAM" id="MobiDB-lite"/>
    </source>
</evidence>
<proteinExistence type="predicted"/>
<dbReference type="OrthoDB" id="3039123at2759"/>
<evidence type="ECO:0000256" key="4">
    <source>
        <dbReference type="ARBA" id="ARBA00023157"/>
    </source>
</evidence>
<evidence type="ECO:0008006" key="8">
    <source>
        <dbReference type="Google" id="ProtNLM"/>
    </source>
</evidence>
<keyword evidence="3" id="KW-0378">Hydrolase</keyword>
<dbReference type="EMBL" id="JAGMUX010000020">
    <property type="protein sequence ID" value="KAH7231659.1"/>
    <property type="molecule type" value="Genomic_DNA"/>
</dbReference>
<keyword evidence="1" id="KW-0719">Serine esterase</keyword>
<dbReference type="AlphaFoldDB" id="A0A9P9JWR3"/>
<keyword evidence="2" id="KW-0732">Signal</keyword>
<accession>A0A9P9JWR3</accession>
<dbReference type="Proteomes" id="UP000720189">
    <property type="component" value="Unassembled WGS sequence"/>
</dbReference>
<dbReference type="PANTHER" id="PTHR33938:SF16">
    <property type="entry name" value="CARBOXYLIC ESTER HYDROLASE"/>
    <property type="match status" value="1"/>
</dbReference>
<keyword evidence="4" id="KW-1015">Disulfide bond</keyword>
<dbReference type="InterPro" id="IPR011118">
    <property type="entry name" value="Tannase/feruloyl_esterase"/>
</dbReference>
<evidence type="ECO:0000256" key="2">
    <source>
        <dbReference type="ARBA" id="ARBA00022729"/>
    </source>
</evidence>
<protein>
    <recommendedName>
        <fullName evidence="8">Carboxylic ester hydrolase</fullName>
    </recommendedName>
</protein>
<reference evidence="6" key="1">
    <citation type="journal article" date="2021" name="Nat. Commun.">
        <title>Genetic determinants of endophytism in the Arabidopsis root mycobiome.</title>
        <authorList>
            <person name="Mesny F."/>
            <person name="Miyauchi S."/>
            <person name="Thiergart T."/>
            <person name="Pickel B."/>
            <person name="Atanasova L."/>
            <person name="Karlsson M."/>
            <person name="Huettel B."/>
            <person name="Barry K.W."/>
            <person name="Haridas S."/>
            <person name="Chen C."/>
            <person name="Bauer D."/>
            <person name="Andreopoulos W."/>
            <person name="Pangilinan J."/>
            <person name="LaButti K."/>
            <person name="Riley R."/>
            <person name="Lipzen A."/>
            <person name="Clum A."/>
            <person name="Drula E."/>
            <person name="Henrissat B."/>
            <person name="Kohler A."/>
            <person name="Grigoriev I.V."/>
            <person name="Martin F.M."/>
            <person name="Hacquard S."/>
        </authorList>
    </citation>
    <scope>NUCLEOTIDE SEQUENCE</scope>
    <source>
        <strain evidence="6">MPI-CAGE-AT-0023</strain>
    </source>
</reference>
<sequence>MQTLSRRRTQISAPSKLRAARSSTSTASQTALSRLAYQYTATTLCAASCFPIRATTNKSMTALDEFYRQFLVPGGAHCGSNSGGWPQTTLQTAIECVEEDVVPETLKGTDGIVTICRWPLRPPWSRKNFSCF</sequence>
<keyword evidence="7" id="KW-1185">Reference proteome</keyword>
<gene>
    <name evidence="6" type="ORF">BKA55DRAFT_712996</name>
</gene>
<comment type="caution">
    <text evidence="6">The sequence shown here is derived from an EMBL/GenBank/DDBJ whole genome shotgun (WGS) entry which is preliminary data.</text>
</comment>
<evidence type="ECO:0000313" key="6">
    <source>
        <dbReference type="EMBL" id="KAH7231659.1"/>
    </source>
</evidence>